<dbReference type="Gene3D" id="2.160.20.120">
    <property type="match status" value="1"/>
</dbReference>
<organism evidence="3 4">
    <name type="scientific">Roseateles aquae</name>
    <dbReference type="NCBI Taxonomy" id="3077235"/>
    <lineage>
        <taxon>Bacteria</taxon>
        <taxon>Pseudomonadati</taxon>
        <taxon>Pseudomonadota</taxon>
        <taxon>Betaproteobacteria</taxon>
        <taxon>Burkholderiales</taxon>
        <taxon>Sphaerotilaceae</taxon>
        <taxon>Roseateles</taxon>
    </lineage>
</organism>
<protein>
    <submittedName>
        <fullName evidence="3">Head GIN domain-containing protein</fullName>
    </submittedName>
</protein>
<gene>
    <name evidence="3" type="ORF">RQP53_11115</name>
</gene>
<feature type="chain" id="PRO_5045056859" evidence="1">
    <location>
        <begin position="27"/>
        <end position="255"/>
    </location>
</feature>
<comment type="caution">
    <text evidence="3">The sequence shown here is derived from an EMBL/GenBank/DDBJ whole genome shotgun (WGS) entry which is preliminary data.</text>
</comment>
<keyword evidence="4" id="KW-1185">Reference proteome</keyword>
<dbReference type="EMBL" id="JAVXZY010000004">
    <property type="protein sequence ID" value="MDT8999819.1"/>
    <property type="molecule type" value="Genomic_DNA"/>
</dbReference>
<evidence type="ECO:0000313" key="3">
    <source>
        <dbReference type="EMBL" id="MDT8999819.1"/>
    </source>
</evidence>
<evidence type="ECO:0000256" key="1">
    <source>
        <dbReference type="SAM" id="SignalP"/>
    </source>
</evidence>
<dbReference type="PANTHER" id="PTHR39200:SF1">
    <property type="entry name" value="AUTO-TRANSPORTER ADHESIN HEAD GIN DOMAIN-CONTAINING PROTEIN-RELATED"/>
    <property type="match status" value="1"/>
</dbReference>
<keyword evidence="1" id="KW-0732">Signal</keyword>
<dbReference type="Proteomes" id="UP001246372">
    <property type="component" value="Unassembled WGS sequence"/>
</dbReference>
<dbReference type="InterPro" id="IPR021255">
    <property type="entry name" value="DUF2807"/>
</dbReference>
<evidence type="ECO:0000259" key="2">
    <source>
        <dbReference type="Pfam" id="PF10988"/>
    </source>
</evidence>
<dbReference type="Pfam" id="PF10988">
    <property type="entry name" value="DUF2807"/>
    <property type="match status" value="1"/>
</dbReference>
<name>A0ABU3PB72_9BURK</name>
<reference evidence="3" key="1">
    <citation type="submission" date="2023-09" db="EMBL/GenBank/DDBJ databases">
        <title>Paucibacter sp. APW11 Genome sequencing and assembly.</title>
        <authorList>
            <person name="Kim I."/>
        </authorList>
    </citation>
    <scope>NUCLEOTIDE SEQUENCE</scope>
    <source>
        <strain evidence="3">APW11</strain>
    </source>
</reference>
<proteinExistence type="predicted"/>
<feature type="domain" description="Putative auto-transporter adhesin head GIN" evidence="2">
    <location>
        <begin position="53"/>
        <end position="238"/>
    </location>
</feature>
<accession>A0ABU3PB72</accession>
<evidence type="ECO:0000313" key="4">
    <source>
        <dbReference type="Proteomes" id="UP001246372"/>
    </source>
</evidence>
<feature type="signal peptide" evidence="1">
    <location>
        <begin position="1"/>
        <end position="26"/>
    </location>
</feature>
<dbReference type="RefSeq" id="WP_315650385.1">
    <property type="nucleotide sequence ID" value="NZ_JAVXZY010000004.1"/>
</dbReference>
<sequence>MNTSRRLFAVSLLSMSAVMASGTANAWSFNWGSGERIRGDGEVTTEQREPGSYDAISLAGDFKLVVRQGGNGKLEIKADKNVLPYLETKVVESAKGRTLEIATRRGYYISSSTTPQISIDMGALRGLSIAGSGSAKVEAMQTSELKASIAGSGDINFVDLKAERVGFSVSGSGDIVASGNAANLNVSVAGSGDIKAKGLVVDDAKVRIAGSGDVVVQASKKLDISIAGSGDVSYLGNPELHMSTAGSGRVHKLNN</sequence>
<dbReference type="PANTHER" id="PTHR39200">
    <property type="entry name" value="HYPOTHETICAL EXPORTED PROTEIN"/>
    <property type="match status" value="1"/>
</dbReference>